<keyword evidence="8" id="KW-1185">Reference proteome</keyword>
<evidence type="ECO:0000313" key="7">
    <source>
        <dbReference type="EMBL" id="KLO09115.1"/>
    </source>
</evidence>
<feature type="chain" id="PRO_5013987548" description="Hydrophobin" evidence="6">
    <location>
        <begin position="19"/>
        <end position="132"/>
    </location>
</feature>
<sequence>MLFTKAACLALFPLLAVATPWGSPTTTPASTKTVTVTSTATATTSQCNTGSLQCCNSVQSASTPSVASLLGLLGIVVGSVTGQVGVTCSPLTIIGVSGNSCLSPSTAQPVCCENNSFNGVVALGCTPINVNL</sequence>
<dbReference type="GO" id="GO:0009277">
    <property type="term" value="C:fungal-type cell wall"/>
    <property type="evidence" value="ECO:0007669"/>
    <property type="project" value="InterPro"/>
</dbReference>
<feature type="signal peptide" evidence="6">
    <location>
        <begin position="1"/>
        <end position="18"/>
    </location>
</feature>
<dbReference type="Proteomes" id="UP000053477">
    <property type="component" value="Unassembled WGS sequence"/>
</dbReference>
<proteinExistence type="inferred from homology"/>
<dbReference type="OrthoDB" id="4225815at2759"/>
<organism evidence="7 8">
    <name type="scientific">Schizopora paradoxa</name>
    <dbReference type="NCBI Taxonomy" id="27342"/>
    <lineage>
        <taxon>Eukaryota</taxon>
        <taxon>Fungi</taxon>
        <taxon>Dikarya</taxon>
        <taxon>Basidiomycota</taxon>
        <taxon>Agaricomycotina</taxon>
        <taxon>Agaricomycetes</taxon>
        <taxon>Hymenochaetales</taxon>
        <taxon>Schizoporaceae</taxon>
        <taxon>Schizopora</taxon>
    </lineage>
</organism>
<protein>
    <recommendedName>
        <fullName evidence="6">Hydrophobin</fullName>
    </recommendedName>
</protein>
<evidence type="ECO:0000256" key="3">
    <source>
        <dbReference type="ARBA" id="ARBA00022512"/>
    </source>
</evidence>
<gene>
    <name evidence="7" type="ORF">SCHPADRAFT_893362</name>
</gene>
<keyword evidence="6" id="KW-0732">Signal</keyword>
<evidence type="ECO:0000256" key="6">
    <source>
        <dbReference type="RuleBase" id="RU365009"/>
    </source>
</evidence>
<keyword evidence="4 6" id="KW-0964">Secreted</keyword>
<name>A0A0H2RB58_9AGAM</name>
<keyword evidence="5 6" id="KW-1015">Disulfide bond</keyword>
<dbReference type="STRING" id="27342.A0A0H2RB58"/>
<evidence type="ECO:0000313" key="8">
    <source>
        <dbReference type="Proteomes" id="UP000053477"/>
    </source>
</evidence>
<evidence type="ECO:0000256" key="4">
    <source>
        <dbReference type="ARBA" id="ARBA00022525"/>
    </source>
</evidence>
<evidence type="ECO:0000256" key="5">
    <source>
        <dbReference type="ARBA" id="ARBA00023157"/>
    </source>
</evidence>
<dbReference type="GO" id="GO:0005199">
    <property type="term" value="F:structural constituent of cell wall"/>
    <property type="evidence" value="ECO:0007669"/>
    <property type="project" value="InterPro"/>
</dbReference>
<comment type="subcellular location">
    <subcellularLocation>
        <location evidence="1 6">Secreted</location>
        <location evidence="1 6">Cell wall</location>
    </subcellularLocation>
</comment>
<comment type="similarity">
    <text evidence="2 6">Belongs to the fungal hydrophobin family.</text>
</comment>
<accession>A0A0H2RB58</accession>
<dbReference type="CDD" id="cd23507">
    <property type="entry name" value="hydrophobin_I"/>
    <property type="match status" value="1"/>
</dbReference>
<dbReference type="Pfam" id="PF01185">
    <property type="entry name" value="Hydrophobin"/>
    <property type="match status" value="1"/>
</dbReference>
<dbReference type="AlphaFoldDB" id="A0A0H2RB58"/>
<dbReference type="SMART" id="SM00075">
    <property type="entry name" value="HYDRO"/>
    <property type="match status" value="1"/>
</dbReference>
<evidence type="ECO:0000256" key="2">
    <source>
        <dbReference type="ARBA" id="ARBA00010446"/>
    </source>
</evidence>
<dbReference type="InParanoid" id="A0A0H2RB58"/>
<reference evidence="7 8" key="1">
    <citation type="submission" date="2015-04" db="EMBL/GenBank/DDBJ databases">
        <title>Complete genome sequence of Schizopora paradoxa KUC8140, a cosmopolitan wood degrader in East Asia.</title>
        <authorList>
            <consortium name="DOE Joint Genome Institute"/>
            <person name="Min B."/>
            <person name="Park H."/>
            <person name="Jang Y."/>
            <person name="Kim J.-J."/>
            <person name="Kim K.H."/>
            <person name="Pangilinan J."/>
            <person name="Lipzen A."/>
            <person name="Riley R."/>
            <person name="Grigoriev I.V."/>
            <person name="Spatafora J.W."/>
            <person name="Choi I.-G."/>
        </authorList>
    </citation>
    <scope>NUCLEOTIDE SEQUENCE [LARGE SCALE GENOMIC DNA]</scope>
    <source>
        <strain evidence="7 8">KUC8140</strain>
    </source>
</reference>
<dbReference type="EMBL" id="KQ086066">
    <property type="protein sequence ID" value="KLO09115.1"/>
    <property type="molecule type" value="Genomic_DNA"/>
</dbReference>
<evidence type="ECO:0000256" key="1">
    <source>
        <dbReference type="ARBA" id="ARBA00004191"/>
    </source>
</evidence>
<dbReference type="InterPro" id="IPR001338">
    <property type="entry name" value="Class_I_Hydrophobin"/>
</dbReference>
<keyword evidence="3 6" id="KW-0134">Cell wall</keyword>